<geneLocation type="chloroplast" evidence="7"/>
<keyword evidence="2 5" id="KW-0689">Ribosomal protein</keyword>
<evidence type="ECO:0000256" key="1">
    <source>
        <dbReference type="ARBA" id="ARBA00006242"/>
    </source>
</evidence>
<evidence type="ECO:0000256" key="5">
    <source>
        <dbReference type="HAMAP-Rule" id="MF_00291"/>
    </source>
</evidence>
<dbReference type="NCBIfam" id="TIGR01011">
    <property type="entry name" value="rpsB_bact"/>
    <property type="match status" value="1"/>
</dbReference>
<dbReference type="HAMAP" id="MF_00291_B">
    <property type="entry name" value="Ribosomal_uS2_B"/>
    <property type="match status" value="1"/>
</dbReference>
<keyword evidence="7" id="KW-0934">Plastid</keyword>
<dbReference type="Gene3D" id="3.40.50.10490">
    <property type="entry name" value="Glucose-6-phosphate isomerase like protein, domain 1"/>
    <property type="match status" value="1"/>
</dbReference>
<dbReference type="PRINTS" id="PR00395">
    <property type="entry name" value="RIBOSOMALS2"/>
</dbReference>
<dbReference type="InterPro" id="IPR005706">
    <property type="entry name" value="Ribosomal_uS2_bac/mit/plastid"/>
</dbReference>
<dbReference type="InterPro" id="IPR018130">
    <property type="entry name" value="Ribosomal_uS2_CS"/>
</dbReference>
<gene>
    <name evidence="5 7" type="primary">rps2</name>
</gene>
<dbReference type="EMBL" id="MN427927">
    <property type="protein sequence ID" value="QQP17268.1"/>
    <property type="molecule type" value="Genomic_DNA"/>
</dbReference>
<accession>A0A7U3UJB7</accession>
<dbReference type="PANTHER" id="PTHR12534:SF0">
    <property type="entry name" value="SMALL RIBOSOMAL SUBUNIT PROTEIN US2M"/>
    <property type="match status" value="1"/>
</dbReference>
<evidence type="ECO:0000256" key="6">
    <source>
        <dbReference type="SAM" id="MobiDB-lite"/>
    </source>
</evidence>
<dbReference type="GO" id="GO:0009507">
    <property type="term" value="C:chloroplast"/>
    <property type="evidence" value="ECO:0007669"/>
    <property type="project" value="UniProtKB-SubCell"/>
</dbReference>
<evidence type="ECO:0000256" key="4">
    <source>
        <dbReference type="ARBA" id="ARBA00035155"/>
    </source>
</evidence>
<reference evidence="7" key="1">
    <citation type="journal article" date="2020" name="Mol. Phylogenet. Evol.">
        <title>Plastome-based phylogenomics resolves the placement of the sanguinolenta group in the spikemoss of lycophyte (Selaginellaceae).</title>
        <authorList>
            <person name="Zhang H.-R."/>
            <person name="Wei R."/>
            <person name="Xiang Q.-P."/>
            <person name="Zhang X.-C."/>
        </authorList>
    </citation>
    <scope>NUCLEOTIDE SEQUENCE</scope>
</reference>
<comment type="subcellular location">
    <subcellularLocation>
        <location evidence="5">Plastid</location>
        <location evidence="5">Chloroplast</location>
    </subcellularLocation>
</comment>
<organism evidence="7">
    <name type="scientific">Megaloselaginella exaltata</name>
    <dbReference type="NCBI Taxonomy" id="3140882"/>
    <lineage>
        <taxon>Eukaryota</taxon>
        <taxon>Viridiplantae</taxon>
        <taxon>Streptophyta</taxon>
        <taxon>Embryophyta</taxon>
        <taxon>Tracheophyta</taxon>
        <taxon>Lycopodiopsida</taxon>
        <taxon>Selaginellales</taxon>
        <taxon>Selaginellaceae</taxon>
        <taxon>Gymnogynoideae</taxon>
        <taxon>Megaloselaginella</taxon>
    </lineage>
</organism>
<keyword evidence="3 5" id="KW-0687">Ribonucleoprotein</keyword>
<dbReference type="SUPFAM" id="SSF52313">
    <property type="entry name" value="Ribosomal protein S2"/>
    <property type="match status" value="1"/>
</dbReference>
<keyword evidence="7" id="KW-0150">Chloroplast</keyword>
<name>A0A7U3UJB7_9TRAC</name>
<dbReference type="Gene3D" id="1.10.287.610">
    <property type="entry name" value="Helix hairpin bin"/>
    <property type="match status" value="1"/>
</dbReference>
<protein>
    <recommendedName>
        <fullName evidence="4 5">Small ribosomal subunit protein uS2c</fullName>
    </recommendedName>
</protein>
<evidence type="ECO:0000313" key="7">
    <source>
        <dbReference type="EMBL" id="QQP17268.1"/>
    </source>
</evidence>
<dbReference type="CDD" id="cd01425">
    <property type="entry name" value="RPS2"/>
    <property type="match status" value="1"/>
</dbReference>
<dbReference type="GO" id="GO:0005763">
    <property type="term" value="C:mitochondrial small ribosomal subunit"/>
    <property type="evidence" value="ECO:0007669"/>
    <property type="project" value="TreeGrafter"/>
</dbReference>
<dbReference type="GO" id="GO:0003735">
    <property type="term" value="F:structural constituent of ribosome"/>
    <property type="evidence" value="ECO:0007669"/>
    <property type="project" value="InterPro"/>
</dbReference>
<proteinExistence type="inferred from homology"/>
<dbReference type="InterPro" id="IPR023591">
    <property type="entry name" value="Ribosomal_uS2_flav_dom_sf"/>
</dbReference>
<dbReference type="AlphaFoldDB" id="A0A7U3UJB7"/>
<dbReference type="PANTHER" id="PTHR12534">
    <property type="entry name" value="30S RIBOSOMAL PROTEIN S2 PROKARYOTIC AND ORGANELLAR"/>
    <property type="match status" value="1"/>
</dbReference>
<feature type="region of interest" description="Disordered" evidence="6">
    <location>
        <begin position="111"/>
        <end position="156"/>
    </location>
</feature>
<sequence length="235" mass="25839">TVTKPWNTSLEDMLEAGVHFGHQARRWNPKMAPYILAERKGIHIIDSTQTARFLSEACDLLTGVASKGKQFLIVGTKHQAADATRAAAIRAQRHHANEKWFGGMLTNWPTAETRPQRSEDSEGGATTGFQKYRGGEGAASGRQLVQPRKYPGGTRYMKGLPDVATIPDQRKEYTATRERQILGIPTTCSADTDCDPDLAGIPTPGNDDSRASIQWILNELTLAIREGRNNNKSPV</sequence>
<evidence type="ECO:0000256" key="3">
    <source>
        <dbReference type="ARBA" id="ARBA00023274"/>
    </source>
</evidence>
<comment type="similarity">
    <text evidence="1 5">Belongs to the universal ribosomal protein uS2 family.</text>
</comment>
<dbReference type="PROSITE" id="PS00962">
    <property type="entry name" value="RIBOSOMAL_S2_1"/>
    <property type="match status" value="1"/>
</dbReference>
<evidence type="ECO:0000256" key="2">
    <source>
        <dbReference type="ARBA" id="ARBA00022980"/>
    </source>
</evidence>
<dbReference type="InterPro" id="IPR001865">
    <property type="entry name" value="Ribosomal_uS2"/>
</dbReference>
<dbReference type="GO" id="GO:0006412">
    <property type="term" value="P:translation"/>
    <property type="evidence" value="ECO:0007669"/>
    <property type="project" value="UniProtKB-UniRule"/>
</dbReference>
<dbReference type="Pfam" id="PF00318">
    <property type="entry name" value="Ribosomal_S2"/>
    <property type="match status" value="1"/>
</dbReference>